<keyword evidence="2" id="KW-1003">Cell membrane</keyword>
<dbReference type="OrthoDB" id="9813917at2"/>
<sequence>MKQYLDTIQPENEALVEVILTAGEILIKANAEAYRIEDSLKRMFSAYKCQADIIAQSTSLIATIRFPDQQTITVIRRVNEHQTNLNHVHTINSISRNLTDGKYTLSQAANAMDELLISSNTSRNKRLYKLGFLMLGCSFSLVFKGGFNEFIASFLNGCIYVLLLVLNDAAGLSELMFDLLASLVLSLSVIALTALFTYFRMSFDGSIVLISSIMPMVPGIALTNALRDLLNGDFVSGSNRLLEALVIAGTIAVGIGFGMGIGGDGLWF</sequence>
<evidence type="ECO:0000256" key="4">
    <source>
        <dbReference type="ARBA" id="ARBA00022989"/>
    </source>
</evidence>
<keyword evidence="4 7" id="KW-1133">Transmembrane helix</keyword>
<evidence type="ECO:0000256" key="3">
    <source>
        <dbReference type="ARBA" id="ARBA00022692"/>
    </source>
</evidence>
<dbReference type="STRING" id="1034346.GCA_000313565_01742"/>
<dbReference type="GO" id="GO:0022857">
    <property type="term" value="F:transmembrane transporter activity"/>
    <property type="evidence" value="ECO:0007669"/>
    <property type="project" value="InterPro"/>
</dbReference>
<evidence type="ECO:0000259" key="8">
    <source>
        <dbReference type="Pfam" id="PF06738"/>
    </source>
</evidence>
<reference evidence="9 10" key="1">
    <citation type="submission" date="2018-05" db="EMBL/GenBank/DDBJ databases">
        <title>Genomic Encyclopedia of Type Strains, Phase IV (KMG-IV): sequencing the most valuable type-strain genomes for metagenomic binning, comparative biology and taxonomic classification.</title>
        <authorList>
            <person name="Goeker M."/>
        </authorList>
    </citation>
    <scope>NUCLEOTIDE SEQUENCE [LARGE SCALE GENOMIC DNA]</scope>
    <source>
        <strain evidence="9 10">JC118</strain>
    </source>
</reference>
<keyword evidence="3 7" id="KW-0812">Transmembrane</keyword>
<dbReference type="InterPro" id="IPR050539">
    <property type="entry name" value="ThrE_Dicarb/AminoAcid_Exp"/>
</dbReference>
<proteinExistence type="inferred from homology"/>
<accession>A0A318L400</accession>
<dbReference type="GO" id="GO:0005886">
    <property type="term" value="C:plasma membrane"/>
    <property type="evidence" value="ECO:0007669"/>
    <property type="project" value="UniProtKB-SubCell"/>
</dbReference>
<gene>
    <name evidence="9" type="ORF">DES51_11616</name>
</gene>
<evidence type="ECO:0000256" key="6">
    <source>
        <dbReference type="ARBA" id="ARBA00034125"/>
    </source>
</evidence>
<dbReference type="Pfam" id="PF06738">
    <property type="entry name" value="ThrE"/>
    <property type="match status" value="1"/>
</dbReference>
<dbReference type="EMBL" id="QJKH01000016">
    <property type="protein sequence ID" value="PXX75926.1"/>
    <property type="molecule type" value="Genomic_DNA"/>
</dbReference>
<name>A0A318L400_9FIRM</name>
<organism evidence="9 10">
    <name type="scientific">Dielma fastidiosa</name>
    <dbReference type="NCBI Taxonomy" id="1034346"/>
    <lineage>
        <taxon>Bacteria</taxon>
        <taxon>Bacillati</taxon>
        <taxon>Bacillota</taxon>
        <taxon>Erysipelotrichia</taxon>
        <taxon>Erysipelotrichales</taxon>
        <taxon>Erysipelotrichaceae</taxon>
        <taxon>Dielma</taxon>
    </lineage>
</organism>
<evidence type="ECO:0000256" key="7">
    <source>
        <dbReference type="SAM" id="Phobius"/>
    </source>
</evidence>
<dbReference type="AlphaFoldDB" id="A0A318L400"/>
<feature type="transmembrane region" description="Helical" evidence="7">
    <location>
        <begin position="127"/>
        <end position="144"/>
    </location>
</feature>
<feature type="transmembrane region" description="Helical" evidence="7">
    <location>
        <begin position="179"/>
        <end position="199"/>
    </location>
</feature>
<dbReference type="RefSeq" id="WP_022938047.1">
    <property type="nucleotide sequence ID" value="NZ_CABKRQ010000004.1"/>
</dbReference>
<dbReference type="PANTHER" id="PTHR34390">
    <property type="entry name" value="UPF0442 PROTEIN YJJB-RELATED"/>
    <property type="match status" value="1"/>
</dbReference>
<dbReference type="Proteomes" id="UP000247612">
    <property type="component" value="Unassembled WGS sequence"/>
</dbReference>
<evidence type="ECO:0000256" key="1">
    <source>
        <dbReference type="ARBA" id="ARBA00004651"/>
    </source>
</evidence>
<dbReference type="InterPro" id="IPR010619">
    <property type="entry name" value="ThrE-like_N"/>
</dbReference>
<dbReference type="PANTHER" id="PTHR34390:SF2">
    <property type="entry name" value="SUCCINATE TRANSPORTER SUBUNIT YJJP-RELATED"/>
    <property type="match status" value="1"/>
</dbReference>
<evidence type="ECO:0000256" key="2">
    <source>
        <dbReference type="ARBA" id="ARBA00022475"/>
    </source>
</evidence>
<comment type="caution">
    <text evidence="9">The sequence shown here is derived from an EMBL/GenBank/DDBJ whole genome shotgun (WGS) entry which is preliminary data.</text>
</comment>
<feature type="transmembrane region" description="Helical" evidence="7">
    <location>
        <begin position="241"/>
        <end position="262"/>
    </location>
</feature>
<evidence type="ECO:0000256" key="5">
    <source>
        <dbReference type="ARBA" id="ARBA00023136"/>
    </source>
</evidence>
<keyword evidence="10" id="KW-1185">Reference proteome</keyword>
<feature type="transmembrane region" description="Helical" evidence="7">
    <location>
        <begin position="205"/>
        <end position="229"/>
    </location>
</feature>
<feature type="domain" description="Threonine/serine exporter-like N-terminal" evidence="8">
    <location>
        <begin position="18"/>
        <end position="261"/>
    </location>
</feature>
<evidence type="ECO:0000313" key="10">
    <source>
        <dbReference type="Proteomes" id="UP000247612"/>
    </source>
</evidence>
<protein>
    <submittedName>
        <fullName evidence="9">Uncharacterized membrane protein YjjP (DUF1212 family)</fullName>
    </submittedName>
</protein>
<comment type="similarity">
    <text evidence="6">Belongs to the ThrE exporter (TC 2.A.79) family.</text>
</comment>
<comment type="subcellular location">
    <subcellularLocation>
        <location evidence="1">Cell membrane</location>
        <topology evidence="1">Multi-pass membrane protein</topology>
    </subcellularLocation>
</comment>
<keyword evidence="5 7" id="KW-0472">Membrane</keyword>
<dbReference type="GO" id="GO:0015744">
    <property type="term" value="P:succinate transport"/>
    <property type="evidence" value="ECO:0007669"/>
    <property type="project" value="TreeGrafter"/>
</dbReference>
<evidence type="ECO:0000313" key="9">
    <source>
        <dbReference type="EMBL" id="PXX75926.1"/>
    </source>
</evidence>